<reference evidence="2 3" key="2">
    <citation type="journal article" date="2017" name="Genome Biol.">
        <title>New reference genome sequences of hot pepper reveal the massive evolution of plant disease-resistance genes by retroduplication.</title>
        <authorList>
            <person name="Kim S."/>
            <person name="Park J."/>
            <person name="Yeom S.I."/>
            <person name="Kim Y.M."/>
            <person name="Seo E."/>
            <person name="Kim K.T."/>
            <person name="Kim M.S."/>
            <person name="Lee J.M."/>
            <person name="Cheong K."/>
            <person name="Shin H.S."/>
            <person name="Kim S.B."/>
            <person name="Han K."/>
            <person name="Lee J."/>
            <person name="Park M."/>
            <person name="Lee H.A."/>
            <person name="Lee H.Y."/>
            <person name="Lee Y."/>
            <person name="Oh S."/>
            <person name="Lee J.H."/>
            <person name="Choi E."/>
            <person name="Choi E."/>
            <person name="Lee S.E."/>
            <person name="Jeon J."/>
            <person name="Kim H."/>
            <person name="Choi G."/>
            <person name="Song H."/>
            <person name="Lee J."/>
            <person name="Lee S.C."/>
            <person name="Kwon J.K."/>
            <person name="Lee H.Y."/>
            <person name="Koo N."/>
            <person name="Hong Y."/>
            <person name="Kim R.W."/>
            <person name="Kang W.H."/>
            <person name="Huh J.H."/>
            <person name="Kang B.C."/>
            <person name="Yang T.J."/>
            <person name="Lee Y.H."/>
            <person name="Bennetzen J.L."/>
            <person name="Choi D."/>
        </authorList>
    </citation>
    <scope>NUCLEOTIDE SEQUENCE [LARGE SCALE GENOMIC DNA]</scope>
    <source>
        <strain evidence="3">cv. CM334</strain>
    </source>
</reference>
<proteinExistence type="predicted"/>
<evidence type="ECO:0000313" key="3">
    <source>
        <dbReference type="Proteomes" id="UP000222542"/>
    </source>
</evidence>
<gene>
    <name evidence="2" type="ORF">T459_09227</name>
</gene>
<sequence length="136" mass="14842">MPRFMRLQKNQKSDLSVSTLQGTESTCLSINLPLPIQHAPQPSRLVYSTSHLTPMDQDTSHLGPTVWPKSKPSQSIHLTSHPSPVGRDSSQPSRSVHSTSHLGLANQDSSKSSRSIHFTSHSDPTNEDLSQAAPID</sequence>
<evidence type="ECO:0000256" key="1">
    <source>
        <dbReference type="SAM" id="MobiDB-lite"/>
    </source>
</evidence>
<evidence type="ECO:0000313" key="2">
    <source>
        <dbReference type="EMBL" id="PHT87121.1"/>
    </source>
</evidence>
<feature type="compositionally biased region" description="Polar residues" evidence="1">
    <location>
        <begin position="46"/>
        <end position="62"/>
    </location>
</feature>
<keyword evidence="3" id="KW-1185">Reference proteome</keyword>
<reference evidence="2 3" key="1">
    <citation type="journal article" date="2014" name="Nat. Genet.">
        <title>Genome sequence of the hot pepper provides insights into the evolution of pungency in Capsicum species.</title>
        <authorList>
            <person name="Kim S."/>
            <person name="Park M."/>
            <person name="Yeom S.I."/>
            <person name="Kim Y.M."/>
            <person name="Lee J.M."/>
            <person name="Lee H.A."/>
            <person name="Seo E."/>
            <person name="Choi J."/>
            <person name="Cheong K."/>
            <person name="Kim K.T."/>
            <person name="Jung K."/>
            <person name="Lee G.W."/>
            <person name="Oh S.K."/>
            <person name="Bae C."/>
            <person name="Kim S.B."/>
            <person name="Lee H.Y."/>
            <person name="Kim S.Y."/>
            <person name="Kim M.S."/>
            <person name="Kang B.C."/>
            <person name="Jo Y.D."/>
            <person name="Yang H.B."/>
            <person name="Jeong H.J."/>
            <person name="Kang W.H."/>
            <person name="Kwon J.K."/>
            <person name="Shin C."/>
            <person name="Lim J.Y."/>
            <person name="Park J.H."/>
            <person name="Huh J.H."/>
            <person name="Kim J.S."/>
            <person name="Kim B.D."/>
            <person name="Cohen O."/>
            <person name="Paran I."/>
            <person name="Suh M.C."/>
            <person name="Lee S.B."/>
            <person name="Kim Y.K."/>
            <person name="Shin Y."/>
            <person name="Noh S.J."/>
            <person name="Park J."/>
            <person name="Seo Y.S."/>
            <person name="Kwon S.Y."/>
            <person name="Kim H.A."/>
            <person name="Park J.M."/>
            <person name="Kim H.J."/>
            <person name="Choi S.B."/>
            <person name="Bosland P.W."/>
            <person name="Reeves G."/>
            <person name="Jo S.H."/>
            <person name="Lee B.W."/>
            <person name="Cho H.T."/>
            <person name="Choi H.S."/>
            <person name="Lee M.S."/>
            <person name="Yu Y."/>
            <person name="Do Choi Y."/>
            <person name="Park B.S."/>
            <person name="van Deynze A."/>
            <person name="Ashrafi H."/>
            <person name="Hill T."/>
            <person name="Kim W.T."/>
            <person name="Pai H.S."/>
            <person name="Ahn H.K."/>
            <person name="Yeam I."/>
            <person name="Giovannoni J.J."/>
            <person name="Rose J.K."/>
            <person name="Sorensen I."/>
            <person name="Lee S.J."/>
            <person name="Kim R.W."/>
            <person name="Choi I.Y."/>
            <person name="Choi B.S."/>
            <person name="Lim J.S."/>
            <person name="Lee Y.H."/>
            <person name="Choi D."/>
        </authorList>
    </citation>
    <scope>NUCLEOTIDE SEQUENCE [LARGE SCALE GENOMIC DNA]</scope>
    <source>
        <strain evidence="3">cv. CM334</strain>
    </source>
</reference>
<feature type="compositionally biased region" description="Polar residues" evidence="1">
    <location>
        <begin position="71"/>
        <end position="129"/>
    </location>
</feature>
<dbReference type="Gramene" id="PHT87121">
    <property type="protein sequence ID" value="PHT87121"/>
    <property type="gene ID" value="T459_09227"/>
</dbReference>
<feature type="region of interest" description="Disordered" evidence="1">
    <location>
        <begin position="45"/>
        <end position="136"/>
    </location>
</feature>
<comment type="caution">
    <text evidence="2">The sequence shown here is derived from an EMBL/GenBank/DDBJ whole genome shotgun (WGS) entry which is preliminary data.</text>
</comment>
<protein>
    <submittedName>
        <fullName evidence="2">Uncharacterized protein</fullName>
    </submittedName>
</protein>
<name>A0A2G2ZYU4_CAPAN</name>
<dbReference type="Proteomes" id="UP000222542">
    <property type="component" value="Unassembled WGS sequence"/>
</dbReference>
<dbReference type="EMBL" id="AYRZ02000003">
    <property type="protein sequence ID" value="PHT87121.1"/>
    <property type="molecule type" value="Genomic_DNA"/>
</dbReference>
<accession>A0A2G2ZYU4</accession>
<dbReference type="AlphaFoldDB" id="A0A2G2ZYU4"/>
<organism evidence="2 3">
    <name type="scientific">Capsicum annuum</name>
    <name type="common">Capsicum pepper</name>
    <dbReference type="NCBI Taxonomy" id="4072"/>
    <lineage>
        <taxon>Eukaryota</taxon>
        <taxon>Viridiplantae</taxon>
        <taxon>Streptophyta</taxon>
        <taxon>Embryophyta</taxon>
        <taxon>Tracheophyta</taxon>
        <taxon>Spermatophyta</taxon>
        <taxon>Magnoliopsida</taxon>
        <taxon>eudicotyledons</taxon>
        <taxon>Gunneridae</taxon>
        <taxon>Pentapetalae</taxon>
        <taxon>asterids</taxon>
        <taxon>lamiids</taxon>
        <taxon>Solanales</taxon>
        <taxon>Solanaceae</taxon>
        <taxon>Solanoideae</taxon>
        <taxon>Capsiceae</taxon>
        <taxon>Capsicum</taxon>
    </lineage>
</organism>
<dbReference type="OMA" id="TSHPARM"/>